<evidence type="ECO:0000256" key="7">
    <source>
        <dbReference type="SAM" id="Coils"/>
    </source>
</evidence>
<dbReference type="GeneID" id="136077145"/>
<keyword evidence="5 6" id="KW-0238">DNA-binding</keyword>
<evidence type="ECO:0000256" key="6">
    <source>
        <dbReference type="PROSITE-ProRule" id="PRU00309"/>
    </source>
</evidence>
<evidence type="ECO:0000256" key="5">
    <source>
        <dbReference type="ARBA" id="ARBA00023125"/>
    </source>
</evidence>
<evidence type="ECO:0000256" key="1">
    <source>
        <dbReference type="ARBA" id="ARBA00001968"/>
    </source>
</evidence>
<dbReference type="RefSeq" id="XP_065647904.1">
    <property type="nucleotide sequence ID" value="XM_065791832.1"/>
</dbReference>
<dbReference type="InterPro" id="IPR027806">
    <property type="entry name" value="HARBI1_dom"/>
</dbReference>
<comment type="cofactor">
    <cofactor evidence="1">
        <name>a divalent metal cation</name>
        <dbReference type="ChEBI" id="CHEBI:60240"/>
    </cofactor>
</comment>
<evidence type="ECO:0000256" key="2">
    <source>
        <dbReference type="ARBA" id="ARBA00022723"/>
    </source>
</evidence>
<evidence type="ECO:0000313" key="9">
    <source>
        <dbReference type="Proteomes" id="UP001652625"/>
    </source>
</evidence>
<dbReference type="PROSITE" id="PS50950">
    <property type="entry name" value="ZF_THAP"/>
    <property type="match status" value="1"/>
</dbReference>
<dbReference type="Pfam" id="PF13613">
    <property type="entry name" value="HTH_Tnp_4"/>
    <property type="match status" value="1"/>
</dbReference>
<reference evidence="10" key="2">
    <citation type="submission" date="2025-08" db="UniProtKB">
        <authorList>
            <consortium name="RefSeq"/>
        </authorList>
    </citation>
    <scope>IDENTIFICATION</scope>
</reference>
<dbReference type="InterPro" id="IPR006612">
    <property type="entry name" value="THAP_Znf"/>
</dbReference>
<accession>A0ABM4BFZ6</accession>
<sequence length="501" mass="58162">MVKSCCAPYRGNRKIKGSTISFHRFPKEVERRRLWIAFLKRKILPNSEFAYICGEHFITGRKNDDKNHVDFVPSIKNVNRNNKGIPIEFNDMSCHSSRKIYSERSNRLKKRNAEKVLIEENSINSCFQEKIVEESETIKIIRELREENEKFKNSIKKLKEDSKAEIELLQKENMKSKYIIQKLKNVNTALVKKNKKLKNQIDEATFKLIKDKKKVQFYTGLPDIHVFKHVFNLIENYVPANNASTMTKLQEFCIVLMKLRLNLLEQDIAYRFGISQPTVSRIFEKWLLVMARRLSFLIKWPERDILRRTMPTCFREFFPKCIVIIDCFEIFIEKPKDLTARAQTFSKYKHHNTVKVLIGITPQGSISFVSEAWGGRVSDVYITENSGILNNLLIGDQVLADRGFTIADFVGLYCAELKLPAFTRGKSQLSQIEVDWTREIARVRIHVERLIGLLRNKYTILQGILPNKLISRTDDGICKLNDILTVCSALCNLCCGVVPID</sequence>
<feature type="domain" description="THAP-type" evidence="8">
    <location>
        <begin position="1"/>
        <end position="76"/>
    </location>
</feature>
<dbReference type="PANTHER" id="PTHR23080">
    <property type="entry name" value="THAP DOMAIN PROTEIN"/>
    <property type="match status" value="1"/>
</dbReference>
<keyword evidence="7" id="KW-0175">Coiled coil</keyword>
<evidence type="ECO:0000259" key="8">
    <source>
        <dbReference type="PROSITE" id="PS50950"/>
    </source>
</evidence>
<reference evidence="9" key="1">
    <citation type="submission" date="2025-05" db="UniProtKB">
        <authorList>
            <consortium name="RefSeq"/>
        </authorList>
    </citation>
    <scope>NUCLEOTIDE SEQUENCE [LARGE SCALE GENOMIC DNA]</scope>
</reference>
<dbReference type="InterPro" id="IPR027805">
    <property type="entry name" value="Transposase_HTH_dom"/>
</dbReference>
<dbReference type="Gene3D" id="6.20.210.20">
    <property type="entry name" value="THAP domain"/>
    <property type="match status" value="1"/>
</dbReference>
<keyword evidence="2" id="KW-0479">Metal-binding</keyword>
<gene>
    <name evidence="10" type="primary">LOC136077145</name>
</gene>
<evidence type="ECO:0000313" key="10">
    <source>
        <dbReference type="RefSeq" id="XP_065647904.1"/>
    </source>
</evidence>
<dbReference type="Proteomes" id="UP001652625">
    <property type="component" value="Chromosome 02"/>
</dbReference>
<keyword evidence="3 6" id="KW-0863">Zinc-finger</keyword>
<feature type="coiled-coil region" evidence="7">
    <location>
        <begin position="141"/>
        <end position="207"/>
    </location>
</feature>
<protein>
    <submittedName>
        <fullName evidence="10">Uncharacterized protein LOC136077145</fullName>
    </submittedName>
</protein>
<proteinExistence type="predicted"/>
<dbReference type="Pfam" id="PF13359">
    <property type="entry name" value="DDE_Tnp_4"/>
    <property type="match status" value="1"/>
</dbReference>
<keyword evidence="4" id="KW-0862">Zinc</keyword>
<evidence type="ECO:0000256" key="4">
    <source>
        <dbReference type="ARBA" id="ARBA00022833"/>
    </source>
</evidence>
<dbReference type="InterPro" id="IPR038441">
    <property type="entry name" value="THAP_Znf_sf"/>
</dbReference>
<dbReference type="SUPFAM" id="SSF57716">
    <property type="entry name" value="Glucocorticoid receptor-like (DNA-binding domain)"/>
    <property type="match status" value="1"/>
</dbReference>
<dbReference type="Pfam" id="PF05485">
    <property type="entry name" value="THAP"/>
    <property type="match status" value="1"/>
</dbReference>
<dbReference type="SMART" id="SM00980">
    <property type="entry name" value="THAP"/>
    <property type="match status" value="1"/>
</dbReference>
<name>A0ABM4BFZ6_HYDVU</name>
<organism evidence="9 10">
    <name type="scientific">Hydra vulgaris</name>
    <name type="common">Hydra</name>
    <name type="synonym">Hydra attenuata</name>
    <dbReference type="NCBI Taxonomy" id="6087"/>
    <lineage>
        <taxon>Eukaryota</taxon>
        <taxon>Metazoa</taxon>
        <taxon>Cnidaria</taxon>
        <taxon>Hydrozoa</taxon>
        <taxon>Hydroidolina</taxon>
        <taxon>Anthoathecata</taxon>
        <taxon>Aplanulata</taxon>
        <taxon>Hydridae</taxon>
        <taxon>Hydra</taxon>
    </lineage>
</organism>
<evidence type="ECO:0000256" key="3">
    <source>
        <dbReference type="ARBA" id="ARBA00022771"/>
    </source>
</evidence>
<keyword evidence="9" id="KW-1185">Reference proteome</keyword>